<dbReference type="PANTHER" id="PTHR34704:SF2">
    <property type="entry name" value="ATPASE"/>
    <property type="match status" value="1"/>
</dbReference>
<name>A0A918E6G2_9ACTN</name>
<accession>A0A918E6G2</accession>
<protein>
    <submittedName>
        <fullName evidence="1">ATPase AAA</fullName>
    </submittedName>
</protein>
<reference evidence="1" key="1">
    <citation type="journal article" date="2014" name="Int. J. Syst. Evol. Microbiol.">
        <title>Complete genome sequence of Corynebacterium casei LMG S-19264T (=DSM 44701T), isolated from a smear-ripened cheese.</title>
        <authorList>
            <consortium name="US DOE Joint Genome Institute (JGI-PGF)"/>
            <person name="Walter F."/>
            <person name="Albersmeier A."/>
            <person name="Kalinowski J."/>
            <person name="Ruckert C."/>
        </authorList>
    </citation>
    <scope>NUCLEOTIDE SEQUENCE</scope>
    <source>
        <strain evidence="1">CGMCC 4.7430</strain>
    </source>
</reference>
<dbReference type="Proteomes" id="UP000660745">
    <property type="component" value="Unassembled WGS sequence"/>
</dbReference>
<evidence type="ECO:0000313" key="1">
    <source>
        <dbReference type="EMBL" id="GGP10227.1"/>
    </source>
</evidence>
<proteinExistence type="predicted"/>
<evidence type="ECO:0000313" key="2">
    <source>
        <dbReference type="Proteomes" id="UP000660745"/>
    </source>
</evidence>
<dbReference type="Gene3D" id="3.40.50.300">
    <property type="entry name" value="P-loop containing nucleotide triphosphate hydrolases"/>
    <property type="match status" value="1"/>
</dbReference>
<keyword evidence="2" id="KW-1185">Reference proteome</keyword>
<comment type="caution">
    <text evidence="1">The sequence shown here is derived from an EMBL/GenBank/DDBJ whole genome shotgun (WGS) entry which is preliminary data.</text>
</comment>
<dbReference type="PANTHER" id="PTHR34704">
    <property type="entry name" value="ATPASE"/>
    <property type="match status" value="1"/>
</dbReference>
<dbReference type="RefSeq" id="WP_189141034.1">
    <property type="nucleotide sequence ID" value="NZ_BMNK01000008.1"/>
</dbReference>
<dbReference type="InterPro" id="IPR027417">
    <property type="entry name" value="P-loop_NTPase"/>
</dbReference>
<reference evidence="1" key="2">
    <citation type="submission" date="2020-09" db="EMBL/GenBank/DDBJ databases">
        <authorList>
            <person name="Sun Q."/>
            <person name="Zhou Y."/>
        </authorList>
    </citation>
    <scope>NUCLEOTIDE SEQUENCE</scope>
    <source>
        <strain evidence="1">CGMCC 4.7430</strain>
    </source>
</reference>
<dbReference type="AlphaFoldDB" id="A0A918E6G2"/>
<organism evidence="1 2">
    <name type="scientific">Nonomuraea glycinis</name>
    <dbReference type="NCBI Taxonomy" id="2047744"/>
    <lineage>
        <taxon>Bacteria</taxon>
        <taxon>Bacillati</taxon>
        <taxon>Actinomycetota</taxon>
        <taxon>Actinomycetes</taxon>
        <taxon>Streptosporangiales</taxon>
        <taxon>Streptosporangiaceae</taxon>
        <taxon>Nonomuraea</taxon>
    </lineage>
</organism>
<dbReference type="EMBL" id="BMNK01000008">
    <property type="protein sequence ID" value="GGP10227.1"/>
    <property type="molecule type" value="Genomic_DNA"/>
</dbReference>
<gene>
    <name evidence="1" type="ORF">GCM10012278_49040</name>
</gene>
<dbReference type="SUPFAM" id="SSF52540">
    <property type="entry name" value="P-loop containing nucleoside triphosphate hydrolases"/>
    <property type="match status" value="1"/>
</dbReference>
<sequence length="496" mass="54232">MALLPRPAEMFDRNREWAALTSFATDDSPGASLGVVSGRRRQGKTFLLRALCQAAGGFYYAAEEATDGESLHRIGAALAERLGAPAPLSFRDWSEVVDALLALGRDKPVPVVIDEFPYLARANPRLPSIIQNALAPLRAERDESRTRLLLCGSAMSFMGRLLSGSAPLRGRAALELVVPTLDHQLAAEFWGVHDPVTAIKVNAIVGGTPAYRREFARDDTPAGPGDFDAWVLRTVLSPTSPLFREARYLLADEPDLRDTALYHSVLAAMASGNTTRGGIASFMSRKSGDLTHPLTVLEDAGLVSREPDVFKDNRSSFRIAEPLITFHHAVMRPIWSDLEHTRDASRLWQRSQRRFTANVLGPHFEHLCRQWTRYYAPEEVLGDFPHRVGSGTVNDPAARTSHEVDVVAYGLDDDNRQPLLAIGEATWGDIMGLGHLDRLTRVRALLTAQGRHGAGTARLLCYSAAGFTDELRVRAASDRSIVLVGAGGLYPSDRAA</sequence>